<evidence type="ECO:0000313" key="5">
    <source>
        <dbReference type="EMBL" id="QEL63577.1"/>
    </source>
</evidence>
<dbReference type="SUPFAM" id="SSF53187">
    <property type="entry name" value="Zn-dependent exopeptidases"/>
    <property type="match status" value="1"/>
</dbReference>
<keyword evidence="6" id="KW-1185">Reference proteome</keyword>
<evidence type="ECO:0000256" key="1">
    <source>
        <dbReference type="ARBA" id="ARBA00001561"/>
    </source>
</evidence>
<accession>A0A5C1E5N0</accession>
<keyword evidence="3" id="KW-0378">Hydrolase</keyword>
<reference evidence="5 6" key="1">
    <citation type="submission" date="2017-07" db="EMBL/GenBank/DDBJ databases">
        <title>Complete genome sequence of Oryzomicrobium terrae TPP412.</title>
        <authorList>
            <person name="Chiu L.-W."/>
            <person name="Lo K.-J."/>
            <person name="Tsai Y.-M."/>
            <person name="Lin S.-S."/>
            <person name="Kuo C.-H."/>
            <person name="Liu C.-T."/>
        </authorList>
    </citation>
    <scope>NUCLEOTIDE SEQUENCE [LARGE SCALE GENOMIC DNA]</scope>
    <source>
        <strain evidence="5 6">TPP412</strain>
    </source>
</reference>
<dbReference type="Gene3D" id="3.40.630.40">
    <property type="entry name" value="Zn-dependent exopeptidases"/>
    <property type="match status" value="1"/>
</dbReference>
<evidence type="ECO:0000256" key="3">
    <source>
        <dbReference type="ARBA" id="ARBA00022801"/>
    </source>
</evidence>
<dbReference type="RefSeq" id="WP_246154236.1">
    <property type="nucleotide sequence ID" value="NZ_CP022579.1"/>
</dbReference>
<dbReference type="EMBL" id="CP022579">
    <property type="protein sequence ID" value="QEL63577.1"/>
    <property type="molecule type" value="Genomic_DNA"/>
</dbReference>
<dbReference type="GO" id="GO:0030288">
    <property type="term" value="C:outer membrane-bounded periplasmic space"/>
    <property type="evidence" value="ECO:0007669"/>
    <property type="project" value="TreeGrafter"/>
</dbReference>
<gene>
    <name evidence="5" type="primary">amiA</name>
    <name evidence="5" type="ORF">OTERR_01010</name>
</gene>
<protein>
    <recommendedName>
        <fullName evidence="2">N-acetylmuramoyl-L-alanine amidase</fullName>
        <ecNumber evidence="2">3.5.1.28</ecNumber>
    </recommendedName>
</protein>
<dbReference type="GO" id="GO:0009253">
    <property type="term" value="P:peptidoglycan catabolic process"/>
    <property type="evidence" value="ECO:0007669"/>
    <property type="project" value="InterPro"/>
</dbReference>
<dbReference type="AlphaFoldDB" id="A0A5C1E5N0"/>
<dbReference type="PANTHER" id="PTHR30404">
    <property type="entry name" value="N-ACETYLMURAMOYL-L-ALANINE AMIDASE"/>
    <property type="match status" value="1"/>
</dbReference>
<sequence length="285" mass="30307">MERDPTRLRRSPIVALVLLGSLLAGLAACTGQPPAPQQPTAPIPAPARPTEAATPLRVAVDVGHSLSASGATSARGISEFDFNLNLAQVLRPALESRGIAVQPVNFDGLIDVPSDNGATNGGTSGNGNGLQARVDAAAGSAFLLSIHHDSVQPSKLIPWTWKGRQLDYSDEYRGFVFFVSHRNPQLEKSLACASAMGRALRQRGFAPATHHGTTPAGTPRPWADEENGVRFYDTLYVISHSPMPAALFEAGMLKNREEELLLRDRGRQGLMAEGLAEGVATCLSE</sequence>
<dbReference type="Proteomes" id="UP000323671">
    <property type="component" value="Chromosome"/>
</dbReference>
<dbReference type="GO" id="GO:0008745">
    <property type="term" value="F:N-acetylmuramoyl-L-alanine amidase activity"/>
    <property type="evidence" value="ECO:0007669"/>
    <property type="project" value="UniProtKB-EC"/>
</dbReference>
<feature type="domain" description="MurNAc-LAA" evidence="4">
    <location>
        <begin position="132"/>
        <end position="280"/>
    </location>
</feature>
<dbReference type="PANTHER" id="PTHR30404:SF0">
    <property type="entry name" value="N-ACETYLMURAMOYL-L-ALANINE AMIDASE AMIC"/>
    <property type="match status" value="1"/>
</dbReference>
<organism evidence="5 6">
    <name type="scientific">Oryzomicrobium terrae</name>
    <dbReference type="NCBI Taxonomy" id="1735038"/>
    <lineage>
        <taxon>Bacteria</taxon>
        <taxon>Pseudomonadati</taxon>
        <taxon>Pseudomonadota</taxon>
        <taxon>Betaproteobacteria</taxon>
        <taxon>Rhodocyclales</taxon>
        <taxon>Rhodocyclaceae</taxon>
        <taxon>Oryzomicrobium</taxon>
    </lineage>
</organism>
<dbReference type="SMART" id="SM00646">
    <property type="entry name" value="Ami_3"/>
    <property type="match status" value="1"/>
</dbReference>
<dbReference type="InterPro" id="IPR050695">
    <property type="entry name" value="N-acetylmuramoyl_amidase_3"/>
</dbReference>
<dbReference type="InterPro" id="IPR002508">
    <property type="entry name" value="MurNAc-LAA_cat"/>
</dbReference>
<name>A0A5C1E5N0_9RHOO</name>
<evidence type="ECO:0000259" key="4">
    <source>
        <dbReference type="SMART" id="SM00646"/>
    </source>
</evidence>
<comment type="catalytic activity">
    <reaction evidence="1">
        <text>Hydrolyzes the link between N-acetylmuramoyl residues and L-amino acid residues in certain cell-wall glycopeptides.</text>
        <dbReference type="EC" id="3.5.1.28"/>
    </reaction>
</comment>
<evidence type="ECO:0000256" key="2">
    <source>
        <dbReference type="ARBA" id="ARBA00011901"/>
    </source>
</evidence>
<proteinExistence type="predicted"/>
<evidence type="ECO:0000313" key="6">
    <source>
        <dbReference type="Proteomes" id="UP000323671"/>
    </source>
</evidence>
<dbReference type="CDD" id="cd02696">
    <property type="entry name" value="MurNAc-LAA"/>
    <property type="match status" value="1"/>
</dbReference>
<dbReference type="Pfam" id="PF01520">
    <property type="entry name" value="Amidase_3"/>
    <property type="match status" value="1"/>
</dbReference>
<dbReference type="KEGG" id="otr:OTERR_01010"/>
<dbReference type="EC" id="3.5.1.28" evidence="2"/>
<dbReference type="PROSITE" id="PS51257">
    <property type="entry name" value="PROKAR_LIPOPROTEIN"/>
    <property type="match status" value="1"/>
</dbReference>